<dbReference type="Pfam" id="PF01391">
    <property type="entry name" value="Collagen"/>
    <property type="match status" value="1"/>
</dbReference>
<evidence type="ECO:0000259" key="3">
    <source>
        <dbReference type="Pfam" id="PF25815"/>
    </source>
</evidence>
<protein>
    <recommendedName>
        <fullName evidence="3">CTHRC1 C-terminal domain-containing protein</fullName>
    </recommendedName>
</protein>
<sequence length="249" mass="27455">MKIQLFLLLCVGLVDLSLTQTSTSNKDQNCIKDKYHHNHQVCHRRDGRDGKDGKHGIDGRDGVDGRDGRNGREGRPGRNGMNGVDGKDGINGTNGTNGINGTDGTDGKNAMQRNWKECSWNRQNIIKRQGVIQKCNMKKSSAITYLKVIISVNTKVDYCNKCCKRWYVTFNGVECSPVPIDIIVFLESNANHDAHRPRIITGHCEVSQTGPVEVALNVGNCVGYGDAHAETGWNSSTRIYVEEIGQPQA</sequence>
<feature type="domain" description="CTHRC1 C-terminal" evidence="3">
    <location>
        <begin position="111"/>
        <end position="241"/>
    </location>
</feature>
<evidence type="ECO:0000256" key="2">
    <source>
        <dbReference type="SAM" id="SignalP"/>
    </source>
</evidence>
<dbReference type="Pfam" id="PF25815">
    <property type="entry name" value="CTHRC1_C"/>
    <property type="match status" value="1"/>
</dbReference>
<dbReference type="GeneID" id="136810743"/>
<dbReference type="EnsemblMetazoa" id="CLYHEMT003068.1">
    <property type="protein sequence ID" value="CLYHEMP003068.1"/>
    <property type="gene ID" value="CLYHEMG003068"/>
</dbReference>
<organism evidence="4 5">
    <name type="scientific">Clytia hemisphaerica</name>
    <dbReference type="NCBI Taxonomy" id="252671"/>
    <lineage>
        <taxon>Eukaryota</taxon>
        <taxon>Metazoa</taxon>
        <taxon>Cnidaria</taxon>
        <taxon>Hydrozoa</taxon>
        <taxon>Hydroidolina</taxon>
        <taxon>Leptothecata</taxon>
        <taxon>Obeliida</taxon>
        <taxon>Clytiidae</taxon>
        <taxon>Clytia</taxon>
    </lineage>
</organism>
<accession>A0A7M5UN48</accession>
<feature type="compositionally biased region" description="Basic and acidic residues" evidence="1">
    <location>
        <begin position="43"/>
        <end position="76"/>
    </location>
</feature>
<feature type="region of interest" description="Disordered" evidence="1">
    <location>
        <begin position="38"/>
        <end position="108"/>
    </location>
</feature>
<keyword evidence="2" id="KW-0732">Signal</keyword>
<dbReference type="AlphaFoldDB" id="A0A7M5UN48"/>
<dbReference type="Proteomes" id="UP000594262">
    <property type="component" value="Unplaced"/>
</dbReference>
<feature type="signal peptide" evidence="2">
    <location>
        <begin position="1"/>
        <end position="19"/>
    </location>
</feature>
<evidence type="ECO:0000256" key="1">
    <source>
        <dbReference type="SAM" id="MobiDB-lite"/>
    </source>
</evidence>
<dbReference type="InterPro" id="IPR057873">
    <property type="entry name" value="CTHRC1_C"/>
</dbReference>
<reference evidence="4" key="1">
    <citation type="submission" date="2021-01" db="UniProtKB">
        <authorList>
            <consortium name="EnsemblMetazoa"/>
        </authorList>
    </citation>
    <scope>IDENTIFICATION</scope>
</reference>
<dbReference type="PANTHER" id="PTHR24637">
    <property type="entry name" value="COLLAGEN"/>
    <property type="match status" value="1"/>
</dbReference>
<dbReference type="RefSeq" id="XP_066923446.1">
    <property type="nucleotide sequence ID" value="XM_067067345.1"/>
</dbReference>
<dbReference type="OrthoDB" id="5985978at2759"/>
<proteinExistence type="predicted"/>
<evidence type="ECO:0000313" key="4">
    <source>
        <dbReference type="EnsemblMetazoa" id="CLYHEMP003068.1"/>
    </source>
</evidence>
<feature type="chain" id="PRO_5029560251" description="CTHRC1 C-terminal domain-containing protein" evidence="2">
    <location>
        <begin position="20"/>
        <end position="249"/>
    </location>
</feature>
<dbReference type="InterPro" id="IPR008160">
    <property type="entry name" value="Collagen"/>
</dbReference>
<feature type="compositionally biased region" description="Low complexity" evidence="1">
    <location>
        <begin position="90"/>
        <end position="108"/>
    </location>
</feature>
<name>A0A7M5UN48_9CNID</name>
<evidence type="ECO:0000313" key="5">
    <source>
        <dbReference type="Proteomes" id="UP000594262"/>
    </source>
</evidence>
<keyword evidence="5" id="KW-1185">Reference proteome</keyword>